<feature type="compositionally biased region" description="Acidic residues" evidence="1">
    <location>
        <begin position="1"/>
        <end position="11"/>
    </location>
</feature>
<comment type="caution">
    <text evidence="2">The sequence shown here is derived from an EMBL/GenBank/DDBJ whole genome shotgun (WGS) entry which is preliminary data.</text>
</comment>
<feature type="compositionally biased region" description="Low complexity" evidence="1">
    <location>
        <begin position="210"/>
        <end position="228"/>
    </location>
</feature>
<evidence type="ECO:0000313" key="2">
    <source>
        <dbReference type="EMBL" id="VEL10810.1"/>
    </source>
</evidence>
<keyword evidence="3" id="KW-1185">Reference proteome</keyword>
<evidence type="ECO:0000313" key="3">
    <source>
        <dbReference type="Proteomes" id="UP000784294"/>
    </source>
</evidence>
<dbReference type="PANTHER" id="PTHR15276:SF0">
    <property type="entry name" value="COILED-COIL DOMAIN-CONTAINING PROTEIN 6"/>
    <property type="match status" value="1"/>
</dbReference>
<feature type="region of interest" description="Disordered" evidence="1">
    <location>
        <begin position="258"/>
        <end position="324"/>
    </location>
</feature>
<evidence type="ECO:0000256" key="1">
    <source>
        <dbReference type="SAM" id="MobiDB-lite"/>
    </source>
</evidence>
<dbReference type="AlphaFoldDB" id="A0A448WG19"/>
<name>A0A448WG19_9PLAT</name>
<feature type="compositionally biased region" description="Polar residues" evidence="1">
    <location>
        <begin position="12"/>
        <end position="24"/>
    </location>
</feature>
<sequence>MDSASEVDLESDASSVDGSLSLRESSAKNEQLQRRVDSLTQENRVLKKELETMKLKLKNLQEVNQQLRRDSVSIQAKAEQEEEFISNTLLKKITELKKEKESLALNYEQEEECLTNELSRKFTQLRQEKVALEKTLAREQENQVNKLKRRIEKLEGDMNNKQDCLERLRWEKIELENALEQEQEALVNRLWKKMEKLETEKRMLQEKLESASAPLSGSSSALNLSNVSHQDAPTQASCIVSSQFSRAAPSGSISGGDHPVYISLTSGQASPTSPGTSCQNSVSNTTPVRPTSSGPGSQGGSLRRHHHSHGQQQFPQQSQSGTVSSNRLSLLINPVSTSDGSGYSVAIPSGPVSALSNVTTSRSMTHSSIPLDAGGPNAEVAETMSLRSASCKIGAISAPPQSPMELDTAG</sequence>
<evidence type="ECO:0008006" key="4">
    <source>
        <dbReference type="Google" id="ProtNLM"/>
    </source>
</evidence>
<gene>
    <name evidence="2" type="ORF">PXEA_LOCUS4250</name>
</gene>
<dbReference type="EMBL" id="CAAALY010010015">
    <property type="protein sequence ID" value="VEL10810.1"/>
    <property type="molecule type" value="Genomic_DNA"/>
</dbReference>
<proteinExistence type="predicted"/>
<reference evidence="2" key="1">
    <citation type="submission" date="2018-11" db="EMBL/GenBank/DDBJ databases">
        <authorList>
            <consortium name="Pathogen Informatics"/>
        </authorList>
    </citation>
    <scope>NUCLEOTIDE SEQUENCE</scope>
</reference>
<feature type="region of interest" description="Disordered" evidence="1">
    <location>
        <begin position="1"/>
        <end position="38"/>
    </location>
</feature>
<feature type="compositionally biased region" description="Basic and acidic residues" evidence="1">
    <location>
        <begin position="25"/>
        <end position="37"/>
    </location>
</feature>
<feature type="compositionally biased region" description="Polar residues" evidence="1">
    <location>
        <begin position="263"/>
        <end position="291"/>
    </location>
</feature>
<organism evidence="2 3">
    <name type="scientific">Protopolystoma xenopodis</name>
    <dbReference type="NCBI Taxonomy" id="117903"/>
    <lineage>
        <taxon>Eukaryota</taxon>
        <taxon>Metazoa</taxon>
        <taxon>Spiralia</taxon>
        <taxon>Lophotrochozoa</taxon>
        <taxon>Platyhelminthes</taxon>
        <taxon>Monogenea</taxon>
        <taxon>Polyopisthocotylea</taxon>
        <taxon>Polystomatidea</taxon>
        <taxon>Polystomatidae</taxon>
        <taxon>Protopolystoma</taxon>
    </lineage>
</organism>
<dbReference type="PANTHER" id="PTHR15276">
    <property type="entry name" value="H4 D10S170 PROTEIN-RELATED"/>
    <property type="match status" value="1"/>
</dbReference>
<feature type="region of interest" description="Disordered" evidence="1">
    <location>
        <begin position="209"/>
        <end position="228"/>
    </location>
</feature>
<dbReference type="InterPro" id="IPR019152">
    <property type="entry name" value="DUF2046"/>
</dbReference>
<protein>
    <recommendedName>
        <fullName evidence="4">Coiled-coil domain-containing protein 6</fullName>
    </recommendedName>
</protein>
<dbReference type="OrthoDB" id="78858at2759"/>
<accession>A0A448WG19</accession>
<dbReference type="Pfam" id="PF09755">
    <property type="entry name" value="DUF2046"/>
    <property type="match status" value="1"/>
</dbReference>
<feature type="compositionally biased region" description="Low complexity" evidence="1">
    <location>
        <begin position="310"/>
        <end position="320"/>
    </location>
</feature>
<dbReference type="Proteomes" id="UP000784294">
    <property type="component" value="Unassembled WGS sequence"/>
</dbReference>